<dbReference type="GO" id="GO:0016491">
    <property type="term" value="F:oxidoreductase activity"/>
    <property type="evidence" value="ECO:0007669"/>
    <property type="project" value="InterPro"/>
</dbReference>
<dbReference type="InterPro" id="IPR036249">
    <property type="entry name" value="Thioredoxin-like_sf"/>
</dbReference>
<gene>
    <name evidence="2" type="ORF">PPAR1163_LOCUS28389</name>
    <name evidence="3" type="ORF">PPAR1163_LOCUS28390</name>
</gene>
<dbReference type="EMBL" id="HBGJ01045173">
    <property type="protein sequence ID" value="CAD9269952.1"/>
    <property type="molecule type" value="Transcribed_RNA"/>
</dbReference>
<name>A0A6U4L6V8_9STRA</name>
<dbReference type="InterPro" id="IPR001853">
    <property type="entry name" value="DSBA-like_thioredoxin_dom"/>
</dbReference>
<proteinExistence type="predicted"/>
<dbReference type="AlphaFoldDB" id="A0A6U4L6V8"/>
<evidence type="ECO:0000313" key="3">
    <source>
        <dbReference type="EMBL" id="CAD9269952.1"/>
    </source>
</evidence>
<evidence type="ECO:0000259" key="1">
    <source>
        <dbReference type="Pfam" id="PF01323"/>
    </source>
</evidence>
<evidence type="ECO:0000313" key="2">
    <source>
        <dbReference type="EMBL" id="CAD9269951.1"/>
    </source>
</evidence>
<dbReference type="PANTHER" id="PTHR13887">
    <property type="entry name" value="GLUTATHIONE S-TRANSFERASE KAPPA"/>
    <property type="match status" value="1"/>
</dbReference>
<sequence>MVPQMAARMATVGVDYSMGGNTGNSIDSHRLLTWCHEKHGVAKQNELVEELFLDYFSRERFLGDAEVLRAAAQRVGLGDEAEEVLGEGKDDAFLGETLQQYTDYTRRLRITGAPTFIIDNAIMVQGAQPTEELLSIFQELD</sequence>
<organism evidence="2">
    <name type="scientific">Phaeomonas parva</name>
    <dbReference type="NCBI Taxonomy" id="124430"/>
    <lineage>
        <taxon>Eukaryota</taxon>
        <taxon>Sar</taxon>
        <taxon>Stramenopiles</taxon>
        <taxon>Ochrophyta</taxon>
        <taxon>Pinguiophyceae</taxon>
        <taxon>Pinguiochrysidales</taxon>
        <taxon>Pinguiochrysidaceae</taxon>
        <taxon>Phaeomonas</taxon>
    </lineage>
</organism>
<dbReference type="SUPFAM" id="SSF52833">
    <property type="entry name" value="Thioredoxin-like"/>
    <property type="match status" value="1"/>
</dbReference>
<accession>A0A6U4L6V8</accession>
<feature type="domain" description="DSBA-like thioredoxin" evidence="1">
    <location>
        <begin position="10"/>
        <end position="136"/>
    </location>
</feature>
<protein>
    <recommendedName>
        <fullName evidence="1">DSBA-like thioredoxin domain-containing protein</fullName>
    </recommendedName>
</protein>
<dbReference type="PANTHER" id="PTHR13887:SF41">
    <property type="entry name" value="THIOREDOXIN SUPERFAMILY PROTEIN"/>
    <property type="match status" value="1"/>
</dbReference>
<dbReference type="EMBL" id="HBGJ01045172">
    <property type="protein sequence ID" value="CAD9269951.1"/>
    <property type="molecule type" value="Transcribed_RNA"/>
</dbReference>
<dbReference type="Gene3D" id="3.40.30.10">
    <property type="entry name" value="Glutaredoxin"/>
    <property type="match status" value="1"/>
</dbReference>
<dbReference type="Pfam" id="PF01323">
    <property type="entry name" value="DSBA"/>
    <property type="match status" value="1"/>
</dbReference>
<reference evidence="2" key="1">
    <citation type="submission" date="2021-01" db="EMBL/GenBank/DDBJ databases">
        <authorList>
            <person name="Corre E."/>
            <person name="Pelletier E."/>
            <person name="Niang G."/>
            <person name="Scheremetjew M."/>
            <person name="Finn R."/>
            <person name="Kale V."/>
            <person name="Holt S."/>
            <person name="Cochrane G."/>
            <person name="Meng A."/>
            <person name="Brown T."/>
            <person name="Cohen L."/>
        </authorList>
    </citation>
    <scope>NUCLEOTIDE SEQUENCE</scope>
    <source>
        <strain evidence="2">CCMP2877</strain>
    </source>
</reference>